<evidence type="ECO:0000256" key="1">
    <source>
        <dbReference type="ARBA" id="ARBA00022723"/>
    </source>
</evidence>
<accession>A0A7W3J115</accession>
<dbReference type="AlphaFoldDB" id="A0A7W3J115"/>
<evidence type="ECO:0000259" key="4">
    <source>
        <dbReference type="Pfam" id="PF00127"/>
    </source>
</evidence>
<dbReference type="PANTHER" id="PTHR36507:SF1">
    <property type="entry name" value="BLL1555 PROTEIN"/>
    <property type="match status" value="1"/>
</dbReference>
<dbReference type="InterPro" id="IPR000923">
    <property type="entry name" value="BlueCu_1"/>
</dbReference>
<dbReference type="GO" id="GO:0009055">
    <property type="term" value="F:electron transfer activity"/>
    <property type="evidence" value="ECO:0007669"/>
    <property type="project" value="InterPro"/>
</dbReference>
<proteinExistence type="predicted"/>
<dbReference type="Proteomes" id="UP000580910">
    <property type="component" value="Unassembled WGS sequence"/>
</dbReference>
<dbReference type="Gene3D" id="2.60.40.420">
    <property type="entry name" value="Cupredoxins - blue copper proteins"/>
    <property type="match status" value="2"/>
</dbReference>
<feature type="chain" id="PRO_5039326477" evidence="3">
    <location>
        <begin position="42"/>
        <end position="332"/>
    </location>
</feature>
<feature type="signal peptide" evidence="3">
    <location>
        <begin position="1"/>
        <end position="41"/>
    </location>
</feature>
<evidence type="ECO:0000256" key="2">
    <source>
        <dbReference type="ARBA" id="ARBA00023008"/>
    </source>
</evidence>
<sequence length="332" mass="35184">MVIRLLSRPGRTGRTVAAATVLLMTAALGAGLGAVTTAAQAGAPPAPVTWTVLVGSQTDDMAIQGQRFLPGDITIDAGDTVTWQANGMEIHTVTFLDGGTPQASLPPLDPTDPQQVTRQGGDTMDGTSYFNSGVLTTGPDAGPLPVPAYASYSLTFPGQGTFTYYCLVHGVMMRGVVHVQPAGAPYPATQADIDAEAQWQTNAINNDGYALWDQVRAASSRHRVFMGADDGVAMLMRFVHRKVVIHLGQKVHFLNTMSVGAPHTVTFGEEPQGPAIFQPSGDPTDYEGGDLHSGFMVPGSKFTVTFNKVGRFHYICALHDDMGMKGLVVVRP</sequence>
<keyword evidence="1" id="KW-0479">Metal-binding</keyword>
<dbReference type="EMBL" id="JACGXA010000001">
    <property type="protein sequence ID" value="MBA8804340.1"/>
    <property type="molecule type" value="Genomic_DNA"/>
</dbReference>
<dbReference type="SUPFAM" id="SSF49503">
    <property type="entry name" value="Cupredoxins"/>
    <property type="match status" value="2"/>
</dbReference>
<evidence type="ECO:0000313" key="6">
    <source>
        <dbReference type="Proteomes" id="UP000580910"/>
    </source>
</evidence>
<keyword evidence="6" id="KW-1185">Reference proteome</keyword>
<dbReference type="GO" id="GO:0005507">
    <property type="term" value="F:copper ion binding"/>
    <property type="evidence" value="ECO:0007669"/>
    <property type="project" value="InterPro"/>
</dbReference>
<keyword evidence="3" id="KW-0732">Signal</keyword>
<dbReference type="InterPro" id="IPR008972">
    <property type="entry name" value="Cupredoxin"/>
</dbReference>
<evidence type="ECO:0000313" key="5">
    <source>
        <dbReference type="EMBL" id="MBA8804340.1"/>
    </source>
</evidence>
<dbReference type="RefSeq" id="WP_182539807.1">
    <property type="nucleotide sequence ID" value="NZ_JACGXA010000001.1"/>
</dbReference>
<evidence type="ECO:0000256" key="3">
    <source>
        <dbReference type="SAM" id="SignalP"/>
    </source>
</evidence>
<organism evidence="5 6">
    <name type="scientific">Nocardioides ginsengisegetis</name>
    <dbReference type="NCBI Taxonomy" id="661491"/>
    <lineage>
        <taxon>Bacteria</taxon>
        <taxon>Bacillati</taxon>
        <taxon>Actinomycetota</taxon>
        <taxon>Actinomycetes</taxon>
        <taxon>Propionibacteriales</taxon>
        <taxon>Nocardioidaceae</taxon>
        <taxon>Nocardioides</taxon>
    </lineage>
</organism>
<reference evidence="5 6" key="1">
    <citation type="submission" date="2020-07" db="EMBL/GenBank/DDBJ databases">
        <title>Sequencing the genomes of 1000 actinobacteria strains.</title>
        <authorList>
            <person name="Klenk H.-P."/>
        </authorList>
    </citation>
    <scope>NUCLEOTIDE SEQUENCE [LARGE SCALE GENOMIC DNA]</scope>
    <source>
        <strain evidence="5 6">DSM 21349</strain>
    </source>
</reference>
<name>A0A7W3J115_9ACTN</name>
<dbReference type="InterPro" id="IPR052721">
    <property type="entry name" value="ET_Amicyanin"/>
</dbReference>
<dbReference type="Pfam" id="PF00127">
    <property type="entry name" value="Copper-bind"/>
    <property type="match status" value="1"/>
</dbReference>
<feature type="domain" description="Blue (type 1) copper" evidence="4">
    <location>
        <begin position="234"/>
        <end position="330"/>
    </location>
</feature>
<gene>
    <name evidence="5" type="ORF">FB382_002631</name>
</gene>
<keyword evidence="2" id="KW-0186">Copper</keyword>
<dbReference type="PANTHER" id="PTHR36507">
    <property type="entry name" value="BLL1555 PROTEIN"/>
    <property type="match status" value="1"/>
</dbReference>
<protein>
    <submittedName>
        <fullName evidence="5">Plastocyanin</fullName>
    </submittedName>
</protein>
<comment type="caution">
    <text evidence="5">The sequence shown here is derived from an EMBL/GenBank/DDBJ whole genome shotgun (WGS) entry which is preliminary data.</text>
</comment>